<name>A0A2H0DY47_9BACT</name>
<gene>
    <name evidence="1" type="ORF">COW81_02075</name>
</gene>
<dbReference type="Proteomes" id="UP000231143">
    <property type="component" value="Unassembled WGS sequence"/>
</dbReference>
<protein>
    <recommendedName>
        <fullName evidence="3">Type II toxin-antitoxin system mRNA interferase toxin, RelE/StbE family</fullName>
    </recommendedName>
</protein>
<dbReference type="InterPro" id="IPR035093">
    <property type="entry name" value="RelE/ParE_toxin_dom_sf"/>
</dbReference>
<dbReference type="SUPFAM" id="SSF143011">
    <property type="entry name" value="RelE-like"/>
    <property type="match status" value="1"/>
</dbReference>
<evidence type="ECO:0000313" key="1">
    <source>
        <dbReference type="EMBL" id="PIP87096.1"/>
    </source>
</evidence>
<dbReference type="Gene3D" id="3.30.2310.20">
    <property type="entry name" value="RelE-like"/>
    <property type="match status" value="1"/>
</dbReference>
<reference evidence="1 2" key="1">
    <citation type="submission" date="2017-09" db="EMBL/GenBank/DDBJ databases">
        <title>Depth-based differentiation of microbial function through sediment-hosted aquifers and enrichment of novel symbionts in the deep terrestrial subsurface.</title>
        <authorList>
            <person name="Probst A.J."/>
            <person name="Ladd B."/>
            <person name="Jarett J.K."/>
            <person name="Geller-Mcgrath D.E."/>
            <person name="Sieber C.M."/>
            <person name="Emerson J.B."/>
            <person name="Anantharaman K."/>
            <person name="Thomas B.C."/>
            <person name="Malmstrom R."/>
            <person name="Stieglmeier M."/>
            <person name="Klingl A."/>
            <person name="Woyke T."/>
            <person name="Ryan C.M."/>
            <person name="Banfield J.F."/>
        </authorList>
    </citation>
    <scope>NUCLEOTIDE SEQUENCE [LARGE SCALE GENOMIC DNA]</scope>
    <source>
        <strain evidence="1">CG22_combo_CG10-13_8_21_14_all_36_13</strain>
    </source>
</reference>
<comment type="caution">
    <text evidence="1">The sequence shown here is derived from an EMBL/GenBank/DDBJ whole genome shotgun (WGS) entry which is preliminary data.</text>
</comment>
<dbReference type="EMBL" id="PCTT01000026">
    <property type="protein sequence ID" value="PIP87096.1"/>
    <property type="molecule type" value="Genomic_DNA"/>
</dbReference>
<dbReference type="AlphaFoldDB" id="A0A2H0DY47"/>
<accession>A0A2H0DY47</accession>
<sequence length="86" mass="10171">MEVSYLPQFIKMFNSLPKELQDEALEKIILFKNKINHKQLKVHKLNGPLKDRHSFSVNYKTRIVFKYISKKEAVLLAIGNHNVYKN</sequence>
<evidence type="ECO:0000313" key="2">
    <source>
        <dbReference type="Proteomes" id="UP000231143"/>
    </source>
</evidence>
<evidence type="ECO:0008006" key="3">
    <source>
        <dbReference type="Google" id="ProtNLM"/>
    </source>
</evidence>
<organism evidence="1 2">
    <name type="scientific">Candidatus Campbellbacteria bacterium CG22_combo_CG10-13_8_21_14_all_36_13</name>
    <dbReference type="NCBI Taxonomy" id="1974529"/>
    <lineage>
        <taxon>Bacteria</taxon>
        <taxon>Candidatus Campbelliibacteriota</taxon>
    </lineage>
</organism>
<proteinExistence type="predicted"/>